<evidence type="ECO:0000313" key="1">
    <source>
        <dbReference type="EnsemblMetazoa" id="Aqu2.1.42923_001"/>
    </source>
</evidence>
<name>A0A1X7VU30_AMPQE</name>
<protein>
    <submittedName>
        <fullName evidence="1">Uncharacterized protein</fullName>
    </submittedName>
</protein>
<reference evidence="1" key="1">
    <citation type="submission" date="2017-05" db="UniProtKB">
        <authorList>
            <consortium name="EnsemblMetazoa"/>
        </authorList>
    </citation>
    <scope>IDENTIFICATION</scope>
</reference>
<accession>A0A1X7VU30</accession>
<sequence>MSKEAFTENMLQLSHLYSIDMPFPGGISSKTECWKLKWEEHLSTHGPSSLTNNLTISLALTSFI</sequence>
<dbReference type="AlphaFoldDB" id="A0A1X7VU30"/>
<dbReference type="InParanoid" id="A0A1X7VU30"/>
<proteinExistence type="predicted"/>
<dbReference type="EnsemblMetazoa" id="Aqu2.1.42923_001">
    <property type="protein sequence ID" value="Aqu2.1.42923_001"/>
    <property type="gene ID" value="Aqu2.1.42923"/>
</dbReference>
<organism evidence="1">
    <name type="scientific">Amphimedon queenslandica</name>
    <name type="common">Sponge</name>
    <dbReference type="NCBI Taxonomy" id="400682"/>
    <lineage>
        <taxon>Eukaryota</taxon>
        <taxon>Metazoa</taxon>
        <taxon>Porifera</taxon>
        <taxon>Demospongiae</taxon>
        <taxon>Heteroscleromorpha</taxon>
        <taxon>Haplosclerida</taxon>
        <taxon>Niphatidae</taxon>
        <taxon>Amphimedon</taxon>
    </lineage>
</organism>